<organism evidence="10 11">
    <name type="scientific">Zophobas morio</name>
    <dbReference type="NCBI Taxonomy" id="2755281"/>
    <lineage>
        <taxon>Eukaryota</taxon>
        <taxon>Metazoa</taxon>
        <taxon>Ecdysozoa</taxon>
        <taxon>Arthropoda</taxon>
        <taxon>Hexapoda</taxon>
        <taxon>Insecta</taxon>
        <taxon>Pterygota</taxon>
        <taxon>Neoptera</taxon>
        <taxon>Endopterygota</taxon>
        <taxon>Coleoptera</taxon>
        <taxon>Polyphaga</taxon>
        <taxon>Cucujiformia</taxon>
        <taxon>Tenebrionidae</taxon>
        <taxon>Zophobas</taxon>
    </lineage>
</organism>
<feature type="domain" description="Poly(A) RNA polymerase mitochondrial-like central palm" evidence="9">
    <location>
        <begin position="110"/>
        <end position="242"/>
    </location>
</feature>
<comment type="cofactor">
    <cofactor evidence="1">
        <name>Mn(2+)</name>
        <dbReference type="ChEBI" id="CHEBI:29035"/>
    </cofactor>
</comment>
<proteinExistence type="inferred from homology"/>
<evidence type="ECO:0000259" key="8">
    <source>
        <dbReference type="Pfam" id="PF03828"/>
    </source>
</evidence>
<sequence length="511" mass="58967">MDPSISWLQPEQEGPAKLLWLRIWQTQQELDSMNLKDVDSDTEAFPNGYPNHIINGKTDKSGSFAQRRRKGDNRASTKMMSRHPQKVVGEFGGCPWRRDNFLYSKGIIGLHQEIEHFYEYMNHTRTEHLMRNDVVCRIKQIIISRWPEAQVEVFGSYRTGLYLPTSDIDLVVIGKWSNLPLRTLEQEFLDKGVAQENSIKVLDKASVPIVKLTDKQTEIKVDISFNMSNGVKSAELIRSYIQMYPVLPKLVYVLKQFLLERDLNEVFTGGISSYSLILMCISFLQLHPRPDTGMNLGVFLIEFFELYGRKFNYMHTGIRIREGGRYISKEEMQKDMIDGHRPSLLCIEDPLLPTNDIGRSSYGVLQVKRSFEYAYTVLTNAVLPLSSHSVCQEHSILGRIIRVTDKVIQYRRWIEKTFSLKYSPTIPRPRPPRSSRSLSSSGSTSSVEESGGSSEGSDPPSRDISPNNMHVQRHIPQKSHQQWRNRKYKNSPHNNYNQSTTTKRKKQTKQY</sequence>
<dbReference type="GO" id="GO:0005730">
    <property type="term" value="C:nucleolus"/>
    <property type="evidence" value="ECO:0007669"/>
    <property type="project" value="TreeGrafter"/>
</dbReference>
<dbReference type="InterPro" id="IPR043519">
    <property type="entry name" value="NT_sf"/>
</dbReference>
<evidence type="ECO:0000256" key="6">
    <source>
        <dbReference type="ARBA" id="ARBA00022842"/>
    </source>
</evidence>
<evidence type="ECO:0000256" key="1">
    <source>
        <dbReference type="ARBA" id="ARBA00001936"/>
    </source>
</evidence>
<feature type="compositionally biased region" description="Basic residues" evidence="7">
    <location>
        <begin position="502"/>
        <end position="511"/>
    </location>
</feature>
<dbReference type="EC" id="2.7.7.19" evidence="3"/>
<dbReference type="GO" id="GO:0031123">
    <property type="term" value="P:RNA 3'-end processing"/>
    <property type="evidence" value="ECO:0007669"/>
    <property type="project" value="TreeGrafter"/>
</dbReference>
<evidence type="ECO:0000313" key="11">
    <source>
        <dbReference type="Proteomes" id="UP001168821"/>
    </source>
</evidence>
<comment type="caution">
    <text evidence="10">The sequence shown here is derived from an EMBL/GenBank/DDBJ whole genome shotgun (WGS) entry which is preliminary data.</text>
</comment>
<dbReference type="GO" id="GO:0046872">
    <property type="term" value="F:metal ion binding"/>
    <property type="evidence" value="ECO:0007669"/>
    <property type="project" value="UniProtKB-KW"/>
</dbReference>
<dbReference type="SUPFAM" id="SSF81631">
    <property type="entry name" value="PAP/OAS1 substrate-binding domain"/>
    <property type="match status" value="1"/>
</dbReference>
<dbReference type="EMBL" id="JALNTZ010000006">
    <property type="protein sequence ID" value="KAJ3647726.1"/>
    <property type="molecule type" value="Genomic_DNA"/>
</dbReference>
<keyword evidence="6" id="KW-0460">Magnesium</keyword>
<comment type="similarity">
    <text evidence="2">Belongs to the DNA polymerase type-B-like family.</text>
</comment>
<accession>A0AA38I3W7</accession>
<dbReference type="Gene3D" id="3.30.460.10">
    <property type="entry name" value="Beta Polymerase, domain 2"/>
    <property type="match status" value="1"/>
</dbReference>
<dbReference type="PANTHER" id="PTHR23092:SF15">
    <property type="entry name" value="INACTIVE NON-CANONICAL POLY(A) RNA POLYMERASE PROTEIN TRF4-2-RELATED"/>
    <property type="match status" value="1"/>
</dbReference>
<feature type="region of interest" description="Disordered" evidence="7">
    <location>
        <begin position="46"/>
        <end position="79"/>
    </location>
</feature>
<name>A0AA38I3W7_9CUCU</name>
<dbReference type="Pfam" id="PF03828">
    <property type="entry name" value="PAP_assoc"/>
    <property type="match status" value="1"/>
</dbReference>
<evidence type="ECO:0000313" key="10">
    <source>
        <dbReference type="EMBL" id="KAJ3647726.1"/>
    </source>
</evidence>
<gene>
    <name evidence="10" type="ORF">Zmor_019588</name>
</gene>
<dbReference type="SUPFAM" id="SSF81301">
    <property type="entry name" value="Nucleotidyltransferase"/>
    <property type="match status" value="1"/>
</dbReference>
<feature type="compositionally biased region" description="Basic residues" evidence="7">
    <location>
        <begin position="471"/>
        <end position="490"/>
    </location>
</feature>
<evidence type="ECO:0000256" key="5">
    <source>
        <dbReference type="ARBA" id="ARBA00022723"/>
    </source>
</evidence>
<dbReference type="AlphaFoldDB" id="A0AA38I3W7"/>
<dbReference type="GO" id="GO:0031499">
    <property type="term" value="C:TRAMP complex"/>
    <property type="evidence" value="ECO:0007669"/>
    <property type="project" value="TreeGrafter"/>
</dbReference>
<evidence type="ECO:0000259" key="9">
    <source>
        <dbReference type="Pfam" id="PF22600"/>
    </source>
</evidence>
<evidence type="ECO:0000256" key="3">
    <source>
        <dbReference type="ARBA" id="ARBA00012388"/>
    </source>
</evidence>
<evidence type="ECO:0000256" key="4">
    <source>
        <dbReference type="ARBA" id="ARBA00022679"/>
    </source>
</evidence>
<reference evidence="10" key="1">
    <citation type="journal article" date="2023" name="G3 (Bethesda)">
        <title>Whole genome assemblies of Zophobas morio and Tenebrio molitor.</title>
        <authorList>
            <person name="Kaur S."/>
            <person name="Stinson S.A."/>
            <person name="diCenzo G.C."/>
        </authorList>
    </citation>
    <scope>NUCLEOTIDE SEQUENCE</scope>
    <source>
        <strain evidence="10">QUZm001</strain>
    </source>
</reference>
<dbReference type="GO" id="GO:0003729">
    <property type="term" value="F:mRNA binding"/>
    <property type="evidence" value="ECO:0007669"/>
    <property type="project" value="TreeGrafter"/>
</dbReference>
<dbReference type="FunFam" id="1.10.1410.10:FF:000003">
    <property type="entry name" value="non-canonical poly(A) RNA polymerase PAPD7"/>
    <property type="match status" value="1"/>
</dbReference>
<dbReference type="GO" id="GO:0043634">
    <property type="term" value="P:polyadenylation-dependent ncRNA catabolic process"/>
    <property type="evidence" value="ECO:0007669"/>
    <property type="project" value="TreeGrafter"/>
</dbReference>
<keyword evidence="11" id="KW-1185">Reference proteome</keyword>
<dbReference type="InterPro" id="IPR002058">
    <property type="entry name" value="PAP_assoc"/>
</dbReference>
<dbReference type="FunFam" id="3.30.460.10:FF:000006">
    <property type="entry name" value="non-canonical poly(A) RNA polymerase PAPD5"/>
    <property type="match status" value="1"/>
</dbReference>
<protein>
    <recommendedName>
        <fullName evidence="3">polynucleotide adenylyltransferase</fullName>
        <ecNumber evidence="3">2.7.7.19</ecNumber>
    </recommendedName>
</protein>
<dbReference type="Proteomes" id="UP001168821">
    <property type="component" value="Unassembled WGS sequence"/>
</dbReference>
<dbReference type="PANTHER" id="PTHR23092">
    <property type="entry name" value="POLY(A) RNA POLYMERASE"/>
    <property type="match status" value="1"/>
</dbReference>
<dbReference type="Pfam" id="PF22600">
    <property type="entry name" value="MTPAP-like_central"/>
    <property type="match status" value="1"/>
</dbReference>
<feature type="compositionally biased region" description="Low complexity" evidence="7">
    <location>
        <begin position="434"/>
        <end position="459"/>
    </location>
</feature>
<feature type="domain" description="PAP-associated" evidence="8">
    <location>
        <begin position="295"/>
        <end position="355"/>
    </location>
</feature>
<keyword evidence="4" id="KW-0808">Transferase</keyword>
<dbReference type="InterPro" id="IPR045862">
    <property type="entry name" value="Trf4-like"/>
</dbReference>
<dbReference type="Gene3D" id="1.10.1410.10">
    <property type="match status" value="1"/>
</dbReference>
<dbReference type="GO" id="GO:1990817">
    <property type="term" value="F:poly(A) RNA polymerase activity"/>
    <property type="evidence" value="ECO:0007669"/>
    <property type="project" value="UniProtKB-EC"/>
</dbReference>
<feature type="region of interest" description="Disordered" evidence="7">
    <location>
        <begin position="422"/>
        <end position="511"/>
    </location>
</feature>
<dbReference type="CDD" id="cd05402">
    <property type="entry name" value="NT_PAP_TUTase"/>
    <property type="match status" value="1"/>
</dbReference>
<keyword evidence="5" id="KW-0479">Metal-binding</keyword>
<evidence type="ECO:0000256" key="7">
    <source>
        <dbReference type="SAM" id="MobiDB-lite"/>
    </source>
</evidence>
<evidence type="ECO:0000256" key="2">
    <source>
        <dbReference type="ARBA" id="ARBA00008593"/>
    </source>
</evidence>
<dbReference type="InterPro" id="IPR054708">
    <property type="entry name" value="MTPAP-like_central"/>
</dbReference>